<accession>A0A2U9IPQ4</accession>
<keyword evidence="2" id="KW-0808">Transferase</keyword>
<dbReference type="SUPFAM" id="SSF64307">
    <property type="entry name" value="SirA-like"/>
    <property type="match status" value="1"/>
</dbReference>
<keyword evidence="3" id="KW-1185">Reference proteome</keyword>
<dbReference type="PANTHER" id="PTHR33279:SF18">
    <property type="entry name" value="SULFUR CARRIER PROTEIN MJ0990-RELATED"/>
    <property type="match status" value="1"/>
</dbReference>
<sequence>MTEHNSNYDKKIIDLRGESSPVPEITANKELHKIHKGELVILIDHQPAIEVTLPSLCKSLGLKYDVIKKEGYVEFVIYKDSNNNEEEDYISFSENIIINSEANLVDKLIEPTIIMSFVPQIKAVEQLKPGNFLLHIKWVINWETPLYLDYQKTPKGGIIYYTAFAKLPMIKIRFGWTIIVNKTVKENIIDITEWYSGPLKNLASSAIKKHLQKAKEVLPALLTSN</sequence>
<dbReference type="GO" id="GO:0016740">
    <property type="term" value="F:transferase activity"/>
    <property type="evidence" value="ECO:0007669"/>
    <property type="project" value="UniProtKB-KW"/>
</dbReference>
<evidence type="ECO:0000313" key="2">
    <source>
        <dbReference type="EMBL" id="AWR98020.1"/>
    </source>
</evidence>
<name>A0A2U9IPQ4_9CREN</name>
<dbReference type="CDD" id="cd00291">
    <property type="entry name" value="SirA_YedF_YeeD"/>
    <property type="match status" value="1"/>
</dbReference>
<dbReference type="Pfam" id="PF01206">
    <property type="entry name" value="TusA"/>
    <property type="match status" value="1"/>
</dbReference>
<feature type="domain" description="UPF0033" evidence="1">
    <location>
        <begin position="11"/>
        <end position="78"/>
    </location>
</feature>
<dbReference type="InterPro" id="IPR036868">
    <property type="entry name" value="TusA-like_sf"/>
</dbReference>
<evidence type="ECO:0000313" key="3">
    <source>
        <dbReference type="Proteomes" id="UP000248410"/>
    </source>
</evidence>
<gene>
    <name evidence="2" type="ORF">DFR86_11060</name>
</gene>
<organism evidence="2 3">
    <name type="scientific">Acidianus sulfidivorans JP7</name>
    <dbReference type="NCBI Taxonomy" id="619593"/>
    <lineage>
        <taxon>Archaea</taxon>
        <taxon>Thermoproteota</taxon>
        <taxon>Thermoprotei</taxon>
        <taxon>Sulfolobales</taxon>
        <taxon>Sulfolobaceae</taxon>
        <taxon>Acidianus</taxon>
    </lineage>
</organism>
<dbReference type="OrthoDB" id="36347at2157"/>
<protein>
    <submittedName>
        <fullName evidence="2">Sulfurtransferase TusA family protein</fullName>
    </submittedName>
</protein>
<reference evidence="2 3" key="1">
    <citation type="submission" date="2018-05" db="EMBL/GenBank/DDBJ databases">
        <title>Complete Genome Sequences of Extremely Thermoacidophilic, Metal-Mobilizing Type-Strain Members of the Archaeal Family Sulfolobaceae: Acidianus brierleyi DSM-1651T, Acidianus sulfidivorans DSM-18786T, Metallosphaera hakonensis DSM-7519T, and Metallosphaera prunae DSM-10039T.</title>
        <authorList>
            <person name="Counts J.A."/>
            <person name="Kelly R.M."/>
        </authorList>
    </citation>
    <scope>NUCLEOTIDE SEQUENCE [LARGE SCALE GENOMIC DNA]</scope>
    <source>
        <strain evidence="2 3">JP7</strain>
    </source>
</reference>
<dbReference type="KEGG" id="asul:DFR86_11060"/>
<dbReference type="RefSeq" id="WP_110380910.1">
    <property type="nucleotide sequence ID" value="NZ_CP029288.2"/>
</dbReference>
<dbReference type="Gene3D" id="3.30.110.40">
    <property type="entry name" value="TusA-like domain"/>
    <property type="match status" value="1"/>
</dbReference>
<dbReference type="GeneID" id="36838515"/>
<dbReference type="AlphaFoldDB" id="A0A2U9IPQ4"/>
<proteinExistence type="predicted"/>
<dbReference type="PANTHER" id="PTHR33279">
    <property type="entry name" value="SULFUR CARRIER PROTEIN YEDF-RELATED"/>
    <property type="match status" value="1"/>
</dbReference>
<dbReference type="Proteomes" id="UP000248410">
    <property type="component" value="Chromosome"/>
</dbReference>
<dbReference type="InterPro" id="IPR001455">
    <property type="entry name" value="TusA-like"/>
</dbReference>
<dbReference type="EMBL" id="CP029288">
    <property type="protein sequence ID" value="AWR98020.1"/>
    <property type="molecule type" value="Genomic_DNA"/>
</dbReference>
<evidence type="ECO:0000259" key="1">
    <source>
        <dbReference type="Pfam" id="PF01206"/>
    </source>
</evidence>